<sequence length="745" mass="84428">MISRTIRILKHYLLLDEDNLRTTDADVWRLSVLRTILLIGVVLTSAIVAHSSYTAYVQELYYVMYLTLGFTAFLFATLSIGLKHIKIASACLVLAVVGASLCILFFTIDLESARYGLLLLFTLPIIVRVLYGVKASIATMLFNLIPYYLLLNNTQVSPLFGIDITLPDTHTYLASLIFLFFNFCIPMAVLRVMSSLEKQSEHNLLQSKKLNKLVSRYQEIFNNGGTPSFFCDEQGRIIQANKAARALVKKYRPESEYIQDLFSLSHPITKGVNQHASIFNAPEREFKLQPASLEHHKKQLIHCHDISANKKSLMEFDAFKKQQYEKHYFNELTGLKNHHFWKIAESSESILNRHIVLLKLANLREVNLQYGYSQGDQLLLSVASLLQSEFTNDVSVYQFPGAKFLFTVNGKHLSTQSIEHYLERRLPTSMVINSARGTVEHMLKWRAGHYHASREISLDAAAECCAIALSQSDEFAPYISFSINTVKTIRENTQQKDKVKALLDNGCLALYLQPQVSLHGVTVGYEVLARLKEPKSGTVLQPFQFLPLVEENKWEVLFTQKIIDGTLALLDKWPSNLPKVPLAINLSGPELLSDLFYEKLLRRFSESPELGERLKLELTETSVLASHYETKRRLTSLANVGATIIIDDFGTGHASLSQLIDMSASVIKVDREFVERVETSERHRKIVKMTLDLAKSLDMQTIAEGVETQAQLRVLRDMGFNIFQGYLFGKPAPIEHWVKTAKARA</sequence>
<dbReference type="Pfam" id="PF00563">
    <property type="entry name" value="EAL"/>
    <property type="match status" value="1"/>
</dbReference>
<dbReference type="Proteomes" id="UP000006296">
    <property type="component" value="Chromosome"/>
</dbReference>
<dbReference type="RefSeq" id="WP_014975489.1">
    <property type="nucleotide sequence ID" value="NC_018678.1"/>
</dbReference>
<proteinExistence type="predicted"/>
<dbReference type="SUPFAM" id="SSF141868">
    <property type="entry name" value="EAL domain-like"/>
    <property type="match status" value="1"/>
</dbReference>
<dbReference type="Pfam" id="PF00990">
    <property type="entry name" value="GGDEF"/>
    <property type="match status" value="1"/>
</dbReference>
<feature type="transmembrane region" description="Helical" evidence="1">
    <location>
        <begin position="36"/>
        <end position="56"/>
    </location>
</feature>
<gene>
    <name evidence="3" type="ordered locus">AMEC673_01850</name>
</gene>
<dbReference type="CDD" id="cd01948">
    <property type="entry name" value="EAL"/>
    <property type="match status" value="1"/>
</dbReference>
<dbReference type="KEGG" id="amg:AMEC673_01850"/>
<feature type="transmembrane region" description="Helical" evidence="1">
    <location>
        <begin position="62"/>
        <end position="80"/>
    </location>
</feature>
<dbReference type="InterPro" id="IPR035919">
    <property type="entry name" value="EAL_sf"/>
</dbReference>
<dbReference type="Gene3D" id="3.30.70.270">
    <property type="match status" value="1"/>
</dbReference>
<dbReference type="EMBL" id="CP003844">
    <property type="protein sequence ID" value="AFT73076.1"/>
    <property type="molecule type" value="Genomic_DNA"/>
</dbReference>
<evidence type="ECO:0000313" key="4">
    <source>
        <dbReference type="Proteomes" id="UP000006296"/>
    </source>
</evidence>
<accession>A0AB32ZU88</accession>
<feature type="domain" description="EAL" evidence="2">
    <location>
        <begin position="492"/>
        <end position="745"/>
    </location>
</feature>
<protein>
    <submittedName>
        <fullName evidence="3">Sensory box/GGDEF family protein</fullName>
    </submittedName>
</protein>
<dbReference type="PANTHER" id="PTHR33121:SF79">
    <property type="entry name" value="CYCLIC DI-GMP PHOSPHODIESTERASE PDED-RELATED"/>
    <property type="match status" value="1"/>
</dbReference>
<feature type="transmembrane region" description="Helical" evidence="1">
    <location>
        <begin position="172"/>
        <end position="190"/>
    </location>
</feature>
<dbReference type="SUPFAM" id="SSF55073">
    <property type="entry name" value="Nucleotide cyclase"/>
    <property type="match status" value="1"/>
</dbReference>
<dbReference type="Gene3D" id="3.20.20.450">
    <property type="entry name" value="EAL domain"/>
    <property type="match status" value="1"/>
</dbReference>
<dbReference type="InterPro" id="IPR043128">
    <property type="entry name" value="Rev_trsase/Diguanyl_cyclase"/>
</dbReference>
<dbReference type="InterPro" id="IPR050706">
    <property type="entry name" value="Cyclic-di-GMP_PDE-like"/>
</dbReference>
<organism evidence="3 4">
    <name type="scientific">Alteromonas macleodii (strain English Channel 673)</name>
    <dbReference type="NCBI Taxonomy" id="1004788"/>
    <lineage>
        <taxon>Bacteria</taxon>
        <taxon>Pseudomonadati</taxon>
        <taxon>Pseudomonadota</taxon>
        <taxon>Gammaproteobacteria</taxon>
        <taxon>Alteromonadales</taxon>
        <taxon>Alteromonadaceae</taxon>
        <taxon>Alteromonas/Salinimonas group</taxon>
        <taxon>Alteromonas</taxon>
    </lineage>
</organism>
<reference evidence="4" key="1">
    <citation type="journal article" date="2012" name="Sci. Rep.">
        <title>Genomes of surface isolates of Alteromonas macleodii: the life of a widespread marine opportunistic copiotroph.</title>
        <authorList>
            <person name="Lopez-Perez M."/>
            <person name="Gonzaga A."/>
            <person name="Martin-Cuadrado A.B."/>
            <person name="Onyshchenko O."/>
            <person name="Ghavidel A."/>
            <person name="Ghai R."/>
            <person name="Rodriguez-Valera F."/>
        </authorList>
    </citation>
    <scope>NUCLEOTIDE SEQUENCE [LARGE SCALE GENOMIC DNA]</scope>
    <source>
        <strain evidence="4">English Channel 673</strain>
    </source>
</reference>
<dbReference type="PANTHER" id="PTHR33121">
    <property type="entry name" value="CYCLIC DI-GMP PHOSPHODIESTERASE PDEF"/>
    <property type="match status" value="1"/>
</dbReference>
<dbReference type="PROSITE" id="PS50883">
    <property type="entry name" value="EAL"/>
    <property type="match status" value="1"/>
</dbReference>
<dbReference type="InterPro" id="IPR029787">
    <property type="entry name" value="Nucleotide_cyclase"/>
</dbReference>
<feature type="transmembrane region" description="Helical" evidence="1">
    <location>
        <begin position="87"/>
        <end position="108"/>
    </location>
</feature>
<keyword evidence="1" id="KW-1133">Transmembrane helix</keyword>
<dbReference type="InterPro" id="IPR001633">
    <property type="entry name" value="EAL_dom"/>
</dbReference>
<dbReference type="AlphaFoldDB" id="A0AB32ZU88"/>
<name>A0AB32ZU88_ALTME</name>
<keyword evidence="1" id="KW-0472">Membrane</keyword>
<keyword evidence="1" id="KW-0812">Transmembrane</keyword>
<evidence type="ECO:0000313" key="3">
    <source>
        <dbReference type="EMBL" id="AFT73076.1"/>
    </source>
</evidence>
<dbReference type="GO" id="GO:0071111">
    <property type="term" value="F:cyclic-guanylate-specific phosphodiesterase activity"/>
    <property type="evidence" value="ECO:0007669"/>
    <property type="project" value="InterPro"/>
</dbReference>
<dbReference type="SMART" id="SM00052">
    <property type="entry name" value="EAL"/>
    <property type="match status" value="1"/>
</dbReference>
<evidence type="ECO:0000259" key="2">
    <source>
        <dbReference type="PROSITE" id="PS50883"/>
    </source>
</evidence>
<dbReference type="InterPro" id="IPR000160">
    <property type="entry name" value="GGDEF_dom"/>
</dbReference>
<evidence type="ECO:0000256" key="1">
    <source>
        <dbReference type="SAM" id="Phobius"/>
    </source>
</evidence>